<reference evidence="1" key="1">
    <citation type="journal article" date="2022" name="bioRxiv">
        <title>Sequencing and chromosome-scale assembly of the giantPleurodeles waltlgenome.</title>
        <authorList>
            <person name="Brown T."/>
            <person name="Elewa A."/>
            <person name="Iarovenko S."/>
            <person name="Subramanian E."/>
            <person name="Araus A.J."/>
            <person name="Petzold A."/>
            <person name="Susuki M."/>
            <person name="Suzuki K.-i.T."/>
            <person name="Hayashi T."/>
            <person name="Toyoda A."/>
            <person name="Oliveira C."/>
            <person name="Osipova E."/>
            <person name="Leigh N.D."/>
            <person name="Simon A."/>
            <person name="Yun M.H."/>
        </authorList>
    </citation>
    <scope>NUCLEOTIDE SEQUENCE</scope>
    <source>
        <strain evidence="1">20211129_DDA</strain>
        <tissue evidence="1">Liver</tissue>
    </source>
</reference>
<keyword evidence="2" id="KW-1185">Reference proteome</keyword>
<dbReference type="AlphaFoldDB" id="A0AAV7TJX9"/>
<proteinExistence type="predicted"/>
<evidence type="ECO:0000313" key="2">
    <source>
        <dbReference type="Proteomes" id="UP001066276"/>
    </source>
</evidence>
<dbReference type="Proteomes" id="UP001066276">
    <property type="component" value="Chromosome 3_2"/>
</dbReference>
<comment type="caution">
    <text evidence="1">The sequence shown here is derived from an EMBL/GenBank/DDBJ whole genome shotgun (WGS) entry which is preliminary data.</text>
</comment>
<gene>
    <name evidence="1" type="ORF">NDU88_001981</name>
</gene>
<organism evidence="1 2">
    <name type="scientific">Pleurodeles waltl</name>
    <name type="common">Iberian ribbed newt</name>
    <dbReference type="NCBI Taxonomy" id="8319"/>
    <lineage>
        <taxon>Eukaryota</taxon>
        <taxon>Metazoa</taxon>
        <taxon>Chordata</taxon>
        <taxon>Craniata</taxon>
        <taxon>Vertebrata</taxon>
        <taxon>Euteleostomi</taxon>
        <taxon>Amphibia</taxon>
        <taxon>Batrachia</taxon>
        <taxon>Caudata</taxon>
        <taxon>Salamandroidea</taxon>
        <taxon>Salamandridae</taxon>
        <taxon>Pleurodelinae</taxon>
        <taxon>Pleurodeles</taxon>
    </lineage>
</organism>
<accession>A0AAV7TJX9</accession>
<sequence>MRLTDTGPNSPASAVKSHPTKRMTTIGYKVACNPAASKVGLTGCAFIVITSYRGKIRCSLDILRATDPSPLSASVYSWVTHLGLLLLRSGCFKGRHHVKLVLPTWKLRRIKRSPKYFKRPKRAKEKVKPA</sequence>
<evidence type="ECO:0000313" key="1">
    <source>
        <dbReference type="EMBL" id="KAJ1176713.1"/>
    </source>
</evidence>
<name>A0AAV7TJX9_PLEWA</name>
<protein>
    <submittedName>
        <fullName evidence="1">Uncharacterized protein</fullName>
    </submittedName>
</protein>
<dbReference type="EMBL" id="JANPWB010000006">
    <property type="protein sequence ID" value="KAJ1176713.1"/>
    <property type="molecule type" value="Genomic_DNA"/>
</dbReference>